<evidence type="ECO:0000313" key="1">
    <source>
        <dbReference type="EMBL" id="MBB4039822.1"/>
    </source>
</evidence>
<protein>
    <recommendedName>
        <fullName evidence="3">Calcineurin-like phosphoesterase domain-containing protein</fullName>
    </recommendedName>
</protein>
<sequence>MPRTRGHQFVLYGDACSGVPGALHETTFASVNVVIRRLQPQPEFILFPGDEVIGLTADAGSLWAQWRHWLDHEMSWLDRQKIPLWHTTGNHTTYDTMSEVVFREVLDLPRNGPPGQEGLSYWVRRGDLLLVFVHTLWTGLGGEGHVETEWLESVLRQHADARHKLVLGHHPVYPVNGFSGPYQREISPEHAGRFWDILVEADVLAYLCSHILAFDVQVHRGVLQICTAGAGTAHRMPEGIEYLHCVQAALDDHGLRYHVLDTDGVARERLEWPMAPFSGGCWRDLARGEGPAPITGQLGPGRRIEFRFRGRTAADASSAQTMVTAFSPGSIAPVWIGLQGPRQILTLIMGREPGRSPHYWIGPSIPAGEEFDIHLVINPDMGPGGVLYRPWGEGRWTSLAAASPTGLESLHWPDRWSVGHGQHGGGDRPFAGPDLSVAVAIG</sequence>
<dbReference type="Proteomes" id="UP000519439">
    <property type="component" value="Unassembled WGS sequence"/>
</dbReference>
<dbReference type="AlphaFoldDB" id="A0A7W6IE53"/>
<comment type="caution">
    <text evidence="1">The sequence shown here is derived from an EMBL/GenBank/DDBJ whole genome shotgun (WGS) entry which is preliminary data.</text>
</comment>
<reference evidence="1 2" key="1">
    <citation type="submission" date="2020-08" db="EMBL/GenBank/DDBJ databases">
        <title>Genomic Encyclopedia of Type Strains, Phase IV (KMG-IV): sequencing the most valuable type-strain genomes for metagenomic binning, comparative biology and taxonomic classification.</title>
        <authorList>
            <person name="Goeker M."/>
        </authorList>
    </citation>
    <scope>NUCLEOTIDE SEQUENCE [LARGE SCALE GENOMIC DNA]</scope>
    <source>
        <strain evidence="1 2">DSM 15743</strain>
    </source>
</reference>
<name>A0A7W6IE53_9HYPH</name>
<dbReference type="EMBL" id="JACIDC010000004">
    <property type="protein sequence ID" value="MBB4039822.1"/>
    <property type="molecule type" value="Genomic_DNA"/>
</dbReference>
<dbReference type="Gene3D" id="3.60.21.10">
    <property type="match status" value="1"/>
</dbReference>
<proteinExistence type="predicted"/>
<evidence type="ECO:0000313" key="2">
    <source>
        <dbReference type="Proteomes" id="UP000519439"/>
    </source>
</evidence>
<organism evidence="1 2">
    <name type="scientific">Microvirga flocculans</name>
    <dbReference type="NCBI Taxonomy" id="217168"/>
    <lineage>
        <taxon>Bacteria</taxon>
        <taxon>Pseudomonadati</taxon>
        <taxon>Pseudomonadota</taxon>
        <taxon>Alphaproteobacteria</taxon>
        <taxon>Hyphomicrobiales</taxon>
        <taxon>Methylobacteriaceae</taxon>
        <taxon>Microvirga</taxon>
    </lineage>
</organism>
<dbReference type="InterPro" id="IPR029052">
    <property type="entry name" value="Metallo-depent_PP-like"/>
</dbReference>
<dbReference type="SUPFAM" id="SSF56300">
    <property type="entry name" value="Metallo-dependent phosphatases"/>
    <property type="match status" value="1"/>
</dbReference>
<accession>A0A7W6IE53</accession>
<gene>
    <name evidence="1" type="ORF">GGR34_001469</name>
</gene>
<keyword evidence="2" id="KW-1185">Reference proteome</keyword>
<evidence type="ECO:0008006" key="3">
    <source>
        <dbReference type="Google" id="ProtNLM"/>
    </source>
</evidence>